<evidence type="ECO:0000313" key="4">
    <source>
        <dbReference type="EMBL" id="KAG5645067.1"/>
    </source>
</evidence>
<dbReference type="GO" id="GO:0031380">
    <property type="term" value="C:nuclear RNA-directed RNA polymerase complex"/>
    <property type="evidence" value="ECO:0007669"/>
    <property type="project" value="TreeGrafter"/>
</dbReference>
<evidence type="ECO:0000259" key="3">
    <source>
        <dbReference type="Pfam" id="PF08914"/>
    </source>
</evidence>
<comment type="caution">
    <text evidence="4">The sequence shown here is derived from an EMBL/GenBank/DDBJ whole genome shotgun (WGS) entry which is preliminary data.</text>
</comment>
<gene>
    <name evidence="4" type="ORF">DXG03_007157</name>
</gene>
<feature type="domain" description="TERF2-interacting telomeric protein 1 Myb" evidence="3">
    <location>
        <begin position="1341"/>
        <end position="1404"/>
    </location>
</feature>
<feature type="domain" description="RDRP core" evidence="2">
    <location>
        <begin position="427"/>
        <end position="1039"/>
    </location>
</feature>
<dbReference type="Proteomes" id="UP000775547">
    <property type="component" value="Unassembled WGS sequence"/>
</dbReference>
<organism evidence="4 5">
    <name type="scientific">Asterophora parasitica</name>
    <dbReference type="NCBI Taxonomy" id="117018"/>
    <lineage>
        <taxon>Eukaryota</taxon>
        <taxon>Fungi</taxon>
        <taxon>Dikarya</taxon>
        <taxon>Basidiomycota</taxon>
        <taxon>Agaricomycotina</taxon>
        <taxon>Agaricomycetes</taxon>
        <taxon>Agaricomycetidae</taxon>
        <taxon>Agaricales</taxon>
        <taxon>Tricholomatineae</taxon>
        <taxon>Lyophyllaceae</taxon>
        <taxon>Asterophora</taxon>
    </lineage>
</organism>
<keyword evidence="5" id="KW-1185">Reference proteome</keyword>
<proteinExistence type="predicted"/>
<feature type="compositionally biased region" description="Low complexity" evidence="1">
    <location>
        <begin position="1752"/>
        <end position="1780"/>
    </location>
</feature>
<dbReference type="PANTHER" id="PTHR23079">
    <property type="entry name" value="RNA-DEPENDENT RNA POLYMERASE"/>
    <property type="match status" value="1"/>
</dbReference>
<protein>
    <recommendedName>
        <fullName evidence="6">RNA-directed RNA polymerase</fullName>
    </recommendedName>
</protein>
<dbReference type="OrthoDB" id="6513042at2759"/>
<evidence type="ECO:0000256" key="1">
    <source>
        <dbReference type="SAM" id="MobiDB-lite"/>
    </source>
</evidence>
<reference evidence="4" key="1">
    <citation type="submission" date="2020-07" db="EMBL/GenBank/DDBJ databases">
        <authorList>
            <person name="Nieuwenhuis M."/>
            <person name="Van De Peppel L.J.J."/>
        </authorList>
    </citation>
    <scope>NUCLEOTIDE SEQUENCE</scope>
    <source>
        <strain evidence="4">AP01</strain>
        <tissue evidence="4">Mycelium</tissue>
    </source>
</reference>
<feature type="compositionally biased region" description="Low complexity" evidence="1">
    <location>
        <begin position="1656"/>
        <end position="1668"/>
    </location>
</feature>
<evidence type="ECO:0000259" key="2">
    <source>
        <dbReference type="Pfam" id="PF05183"/>
    </source>
</evidence>
<dbReference type="SUPFAM" id="SSF46689">
    <property type="entry name" value="Homeodomain-like"/>
    <property type="match status" value="1"/>
</dbReference>
<dbReference type="InterPro" id="IPR007855">
    <property type="entry name" value="RDRP"/>
</dbReference>
<dbReference type="EMBL" id="JABCKV010000050">
    <property type="protein sequence ID" value="KAG5645067.1"/>
    <property type="molecule type" value="Genomic_DNA"/>
</dbReference>
<sequence length="1957" mass="220526">MNLKIQFLPYDVNEWTVTRKIATILHSDEFAPRQRDEHAVDRPINFRVKLNPSKAGGVGNDGTGVLTLPTNEIGLKFLDWVKDGPLRVEGKKVKFFRVGHPPRGLALTLDKTPYINPDIEEEQQQKMWDLRDQFRVDAVQFGVFYRPKYPSTPQERLTSRAFSVEWERKYTVDSIGWLSFEYDHKIIRISLGNDMTDKVGSTIAINFTSIQKIAVGYDGNPYICFDTLMPPVLEEIEFHRTLTGDDKRDNRKFKKRIGSLHPGHQVVAPYAQHLRILIYNDPKIDTVLKFTRMCRIAGLAENMIIHCTGPNNVYTDRQGFFTPKRLYRLGLEFKRLPWAIAFQLESLLLNGLLHTGDLEALFPQVRALCDSQGPKYVADLLRQYHEKLEIRPIRESPIGCFTRINREFTFSDSTLPAGTFHCSHVTFTPTRMILEGPYATQSNRVIRMYTDYLDHFIRVDFRDEDKLQYRWDREVDGSTYLQERVGGILKNGFELAGRYFEFLAYSSSALREHAVWFVSPFRHKETGIVIDSEYIRRTLGDFEGTDLLKEPSKFAARLAQAFTATDPSVGIHRGEWEETPDLGEKPYEHTDGVGTISKALGVRIWAALCAGRGDRGKNSVQPSAYQIRFLGYKGVVAVDEQLDKRSDGIHMRLRPSMRKFQVSQAEMADIEIAQSFEHPNTCYLNRPLIMILEDLGVRLDSFVRLQEDAVADARTINDSCSQFRSILDNHSLGRPYRLSRLLQRIELLGLDLNPLNRNSGFDNPFLRQVRQVSMLDVLRDIKHSARIPIPESYLLVGVADEGPAYREAGFNNVYALPEGHIFACIQRSLDEEPKWLEGSCSISRSPVVHPGDVQRVRAIGKPPAGMLCLFGHMKNVVVLPSVGLGKRSLASQLGGGDVDGDTFAIICYEPLLPSDTDEPASYLSAGTFTIDRESTVEDICNFVVEYIHSDVLGLLSDRLLVIADQSKDGMRDESCLMLAQLCSQAVDYPKQGIPVDIDNELPRTLIRCKPDWHAAEVVSPRHTDYYESNRALGVLFRSITLDDPKPISIDSNPEQQSPQDSISLCLKTPVERHLGPTPEVADVSQNISKIFRSYVDELQYISATHTISNTPGVRLLEAEIVAGTILAKCSQKRYRQDRMYRMRLHASTLARDVQRELIEDVHGASQEELVIGIRNAWEAWGYSKRLNYAFGASSFGLIALGVIFDCLDNHPKEEEESGPEDEELPRRLAFRDAAGKPIAFFIHKNVANWTRDNLTTNIRKHGGIVQSTDRNVDTVIVDTSRVDKDAIQRVYNADISDDQCFRDTWVEPLSFIKRCIKEGQVRHLLPGRKRMGGTIGGRHDFTKEDDDHLARYIAAKVPHKEEGGRRGDVIYQELEELSWTDDLFAWARHHTWQSWRNRYNKNMERLDPMIAKYVNKWKPTEKQRHVLIRQPARESGRKRAYSNEQSGDSEEIEEEKHEFAPSAKKRRLSGFSSRSPLERARIPQEASAVEDIHYRYAHTCIFPRTPSDLHCRSLFGDSEDDEPGPSTRRRAPPVAHTKHPALHSSPPPPFSTLPQNLAEGSPQLAPQQRTSPAAPATVANDAPHVRRTSGGSHSPPADSQHKSTSAAVAPQIFPAPLRQRQRAIKRPGRPAHQPVAPIASPHMPPYRNMRSRSRSVEPSVVPSRPQPSKWKGKEKVIVIEDSPVLAPLEEGPDEEDDMPIMSLEESVSLLRPAGETQEEELDVEELLVNSISAPTTHVSDSEEAQDRVAFRSRSPASSSSSGLSGIGTPPLDNYDDNVPVDPDDAQTHQALQHPPTTAPAASQRPTSIFNSDEDKEMLRNFMARLPQPTARVSNVSGLRPTPAPFSRTHLLANEAARRPRHSVPARPSHGDPFQTALTPRSAGPDVWIQSEAAQARQVQMARRGSVTSIASVESFPVAGTKASAVKKRLEAEEKRTPYRPPTGTRAAGFRQPQFFDS</sequence>
<dbReference type="GO" id="GO:0030422">
    <property type="term" value="P:siRNA processing"/>
    <property type="evidence" value="ECO:0007669"/>
    <property type="project" value="TreeGrafter"/>
</dbReference>
<name>A0A9P7GD82_9AGAR</name>
<dbReference type="InterPro" id="IPR009057">
    <property type="entry name" value="Homeodomain-like_sf"/>
</dbReference>
<reference evidence="4" key="2">
    <citation type="submission" date="2021-10" db="EMBL/GenBank/DDBJ databases">
        <title>Phylogenomics reveals ancestral predisposition of the termite-cultivated fungus Termitomyces towards a domesticated lifestyle.</title>
        <authorList>
            <person name="Auxier B."/>
            <person name="Grum-Grzhimaylo A."/>
            <person name="Cardenas M.E."/>
            <person name="Lodge J.D."/>
            <person name="Laessoe T."/>
            <person name="Pedersen O."/>
            <person name="Smith M.E."/>
            <person name="Kuyper T.W."/>
            <person name="Franco-Molano E.A."/>
            <person name="Baroni T.J."/>
            <person name="Aanen D.K."/>
        </authorList>
    </citation>
    <scope>NUCLEOTIDE SEQUENCE</scope>
    <source>
        <strain evidence="4">AP01</strain>
        <tissue evidence="4">Mycelium</tissue>
    </source>
</reference>
<feature type="region of interest" description="Disordered" evidence="1">
    <location>
        <begin position="1712"/>
        <end position="1883"/>
    </location>
</feature>
<dbReference type="Pfam" id="PF05183">
    <property type="entry name" value="RdRP"/>
    <property type="match status" value="1"/>
</dbReference>
<feature type="region of interest" description="Disordered" evidence="1">
    <location>
        <begin position="1424"/>
        <end position="1484"/>
    </location>
</feature>
<dbReference type="GO" id="GO:0003968">
    <property type="term" value="F:RNA-directed RNA polymerase activity"/>
    <property type="evidence" value="ECO:0007669"/>
    <property type="project" value="UniProtKB-KW"/>
</dbReference>
<evidence type="ECO:0008006" key="6">
    <source>
        <dbReference type="Google" id="ProtNLM"/>
    </source>
</evidence>
<dbReference type="Gene3D" id="1.10.10.60">
    <property type="entry name" value="Homeodomain-like"/>
    <property type="match status" value="1"/>
</dbReference>
<dbReference type="PANTHER" id="PTHR23079:SF55">
    <property type="entry name" value="RNA-DIRECTED RNA POLYMERASE"/>
    <property type="match status" value="1"/>
</dbReference>
<dbReference type="InterPro" id="IPR015010">
    <property type="entry name" value="TERF2IP_Myb"/>
</dbReference>
<dbReference type="InterPro" id="IPR057596">
    <property type="entry name" value="RDRP_core"/>
</dbReference>
<feature type="compositionally biased region" description="Basic and acidic residues" evidence="1">
    <location>
        <begin position="1927"/>
        <end position="1936"/>
    </location>
</feature>
<feature type="region of interest" description="Disordered" evidence="1">
    <location>
        <begin position="1626"/>
        <end position="1675"/>
    </location>
</feature>
<evidence type="ECO:0000313" key="5">
    <source>
        <dbReference type="Proteomes" id="UP000775547"/>
    </source>
</evidence>
<feature type="compositionally biased region" description="Polar residues" evidence="1">
    <location>
        <begin position="1799"/>
        <end position="1810"/>
    </location>
</feature>
<dbReference type="CDD" id="cd11655">
    <property type="entry name" value="rap1_myb-like"/>
    <property type="match status" value="1"/>
</dbReference>
<feature type="compositionally biased region" description="Basic residues" evidence="1">
    <location>
        <begin position="1527"/>
        <end position="1541"/>
    </location>
</feature>
<feature type="region of interest" description="Disordered" evidence="1">
    <location>
        <begin position="1513"/>
        <end position="1607"/>
    </location>
</feature>
<feature type="compositionally biased region" description="Polar residues" evidence="1">
    <location>
        <begin position="1729"/>
        <end position="1738"/>
    </location>
</feature>
<dbReference type="Pfam" id="PF08914">
    <property type="entry name" value="Myb_Rap1"/>
    <property type="match status" value="1"/>
</dbReference>
<accession>A0A9P7GD82</accession>
<dbReference type="GO" id="GO:0003723">
    <property type="term" value="F:RNA binding"/>
    <property type="evidence" value="ECO:0007669"/>
    <property type="project" value="UniProtKB-KW"/>
</dbReference>
<feature type="region of interest" description="Disordered" evidence="1">
    <location>
        <begin position="1921"/>
        <end position="1957"/>
    </location>
</feature>
<feature type="compositionally biased region" description="Acidic residues" evidence="1">
    <location>
        <begin position="1716"/>
        <end position="1725"/>
    </location>
</feature>